<protein>
    <submittedName>
        <fullName evidence="3">DUF4142 domain-containing protein</fullName>
    </submittedName>
</protein>
<dbReference type="RefSeq" id="WP_149330137.1">
    <property type="nucleotide sequence ID" value="NZ_VTPY01000009.1"/>
</dbReference>
<evidence type="ECO:0000259" key="2">
    <source>
        <dbReference type="Pfam" id="PF13628"/>
    </source>
</evidence>
<proteinExistence type="predicted"/>
<evidence type="ECO:0000313" key="3">
    <source>
        <dbReference type="EMBL" id="KAA0009794.1"/>
    </source>
</evidence>
<feature type="chain" id="PRO_5030840722" evidence="1">
    <location>
        <begin position="27"/>
        <end position="166"/>
    </location>
</feature>
<name>A0A7V7FWE5_9GAMM</name>
<dbReference type="InterPro" id="IPR025419">
    <property type="entry name" value="DUF4142"/>
</dbReference>
<dbReference type="Pfam" id="PF13628">
    <property type="entry name" value="DUF4142"/>
    <property type="match status" value="1"/>
</dbReference>
<evidence type="ECO:0000313" key="4">
    <source>
        <dbReference type="Proteomes" id="UP000486760"/>
    </source>
</evidence>
<reference evidence="3 4" key="1">
    <citation type="submission" date="2019-08" db="EMBL/GenBank/DDBJ databases">
        <title>Bioinformatics analysis of the strain L3 and L5.</title>
        <authorList>
            <person name="Li X."/>
        </authorList>
    </citation>
    <scope>NUCLEOTIDE SEQUENCE [LARGE SCALE GENOMIC DNA]</scope>
    <source>
        <strain evidence="3 4">L5</strain>
    </source>
</reference>
<evidence type="ECO:0000256" key="1">
    <source>
        <dbReference type="SAM" id="SignalP"/>
    </source>
</evidence>
<keyword evidence="1" id="KW-0732">Signal</keyword>
<feature type="domain" description="DUF4142" evidence="2">
    <location>
        <begin position="37"/>
        <end position="165"/>
    </location>
</feature>
<accession>A0A7V7FWE5</accession>
<keyword evidence="4" id="KW-1185">Reference proteome</keyword>
<feature type="signal peptide" evidence="1">
    <location>
        <begin position="1"/>
        <end position="26"/>
    </location>
</feature>
<dbReference type="InterPro" id="IPR012347">
    <property type="entry name" value="Ferritin-like"/>
</dbReference>
<comment type="caution">
    <text evidence="3">The sequence shown here is derived from an EMBL/GenBank/DDBJ whole genome shotgun (WGS) entry which is preliminary data.</text>
</comment>
<dbReference type="EMBL" id="VTPY01000009">
    <property type="protein sequence ID" value="KAA0009794.1"/>
    <property type="molecule type" value="Genomic_DNA"/>
</dbReference>
<gene>
    <name evidence="3" type="ORF">F0A17_19995</name>
</gene>
<dbReference type="Gene3D" id="1.20.1260.10">
    <property type="match status" value="1"/>
</dbReference>
<dbReference type="Proteomes" id="UP000486760">
    <property type="component" value="Unassembled WGS sequence"/>
</dbReference>
<sequence length="166" mass="18423">MKAFLSKCSLFAKTASLCLLGGLALASDDRSETNAALRALHQHQAELAELGEERAEHDEIAQLADTLRQDHAILDEWLAEADGGEASVETGDIAHDAEAYAALQQQEGEAFDAAYLAYQERLHTAALDYLERQRSEEESELTEFDNHLRVTHEALRKHLALIQALR</sequence>
<dbReference type="AlphaFoldDB" id="A0A7V7FWE5"/>
<organism evidence="3 4">
    <name type="scientific">Billgrantia pellis</name>
    <dbReference type="NCBI Taxonomy" id="2606936"/>
    <lineage>
        <taxon>Bacteria</taxon>
        <taxon>Pseudomonadati</taxon>
        <taxon>Pseudomonadota</taxon>
        <taxon>Gammaproteobacteria</taxon>
        <taxon>Oceanospirillales</taxon>
        <taxon>Halomonadaceae</taxon>
        <taxon>Billgrantia</taxon>
    </lineage>
</organism>